<protein>
    <submittedName>
        <fullName evidence="2">Uncharacterized protein</fullName>
    </submittedName>
</protein>
<dbReference type="EMBL" id="CP029289">
    <property type="protein sequence ID" value="AWR93527.1"/>
    <property type="molecule type" value="Genomic_DNA"/>
</dbReference>
<name>A0A2U9IBY8_9CREN</name>
<sequence length="223" mass="26329">MNLTELVMELENFKNNSSWDKLRDEKEKLDSILVKLQDANNIIDKLKINIEKCKKSDLEEINLEINYILNILKSNNGDAISIYSAIENAYERSDKCIKKMNEIRSKLIMEYTNKLKEYNNKIFIYFRLFNNILKINIDISTFEISDNLKELENEIKEAENELNILNDRLKEELIKSNLTQEYANLLLEFLNEGEIVISKKNSDKMLKLLEFLLSKNIPIKVRI</sequence>
<feature type="coiled-coil region" evidence="1">
    <location>
        <begin position="141"/>
        <end position="175"/>
    </location>
</feature>
<accession>A0A2U9IBY8</accession>
<keyword evidence="1" id="KW-0175">Coiled coil</keyword>
<gene>
    <name evidence="2" type="ORF">DFR85_01765</name>
</gene>
<reference evidence="2 3" key="1">
    <citation type="submission" date="2018-05" db="EMBL/GenBank/DDBJ databases">
        <title>Complete Genome Sequences of Extremely Thermoacidophilic, Metal-Mobilizing Type-Strain Members of the Archaeal Family Sulfolobaceae: Acidianus brierleyi DSM-1651T, Acidianus sulfidivorans DSM-18786T, Metallosphaera hakonensis DSM-7519T, and Metallosphaera prunae DSM-10039T.</title>
        <authorList>
            <person name="Counts J.A."/>
            <person name="Kelly R.M."/>
        </authorList>
    </citation>
    <scope>NUCLEOTIDE SEQUENCE [LARGE SCALE GENOMIC DNA]</scope>
    <source>
        <strain evidence="2 3">DSM 1651</strain>
    </source>
</reference>
<evidence type="ECO:0000313" key="3">
    <source>
        <dbReference type="Proteomes" id="UP000248044"/>
    </source>
</evidence>
<keyword evidence="3" id="KW-1185">Reference proteome</keyword>
<organism evidence="2 3">
    <name type="scientific">Acidianus brierleyi</name>
    <dbReference type="NCBI Taxonomy" id="41673"/>
    <lineage>
        <taxon>Archaea</taxon>
        <taxon>Thermoproteota</taxon>
        <taxon>Thermoprotei</taxon>
        <taxon>Sulfolobales</taxon>
        <taxon>Sulfolobaceae</taxon>
        <taxon>Acidianus</taxon>
    </lineage>
</organism>
<dbReference type="RefSeq" id="WP_110269411.1">
    <property type="nucleotide sequence ID" value="NZ_CP029289.2"/>
</dbReference>
<evidence type="ECO:0000256" key="1">
    <source>
        <dbReference type="SAM" id="Coils"/>
    </source>
</evidence>
<dbReference type="GeneID" id="36830843"/>
<feature type="coiled-coil region" evidence="1">
    <location>
        <begin position="22"/>
        <end position="56"/>
    </location>
</feature>
<dbReference type="Proteomes" id="UP000248044">
    <property type="component" value="Chromosome"/>
</dbReference>
<evidence type="ECO:0000313" key="2">
    <source>
        <dbReference type="EMBL" id="AWR93527.1"/>
    </source>
</evidence>
<dbReference type="KEGG" id="abri:DFR85_01765"/>
<dbReference type="AlphaFoldDB" id="A0A2U9IBY8"/>
<proteinExistence type="predicted"/>